<evidence type="ECO:0000313" key="1">
    <source>
        <dbReference type="EMBL" id="GAH54795.1"/>
    </source>
</evidence>
<proteinExistence type="predicted"/>
<gene>
    <name evidence="1" type="ORF">S03H2_30254</name>
</gene>
<dbReference type="EMBL" id="BARU01018295">
    <property type="protein sequence ID" value="GAH54795.1"/>
    <property type="molecule type" value="Genomic_DNA"/>
</dbReference>
<sequence length="177" mass="20620">MAEELIKELIKKYRKDIVMLDGLLQWALNPTSMSAGYGIEENYQYIEQNLEITHELTSSEANEAVEMLRLECNKFLEFKKNKYDIGNYQKIIIDELSKLEYVKLFENLLLKRKKTSSKNAIRFKVSIKSLTLGLSGFHFFNFKLSIIISKNGIYLGITSFFPLLPEEIQYNGFKIPN</sequence>
<comment type="caution">
    <text evidence="1">The sequence shown here is derived from an EMBL/GenBank/DDBJ whole genome shotgun (WGS) entry which is preliminary data.</text>
</comment>
<reference evidence="1" key="1">
    <citation type="journal article" date="2014" name="Front. Microbiol.">
        <title>High frequency of phylogenetically diverse reductive dehalogenase-homologous genes in deep subseafloor sedimentary metagenomes.</title>
        <authorList>
            <person name="Kawai M."/>
            <person name="Futagami T."/>
            <person name="Toyoda A."/>
            <person name="Takaki Y."/>
            <person name="Nishi S."/>
            <person name="Hori S."/>
            <person name="Arai W."/>
            <person name="Tsubouchi T."/>
            <person name="Morono Y."/>
            <person name="Uchiyama I."/>
            <person name="Ito T."/>
            <person name="Fujiyama A."/>
            <person name="Inagaki F."/>
            <person name="Takami H."/>
        </authorList>
    </citation>
    <scope>NUCLEOTIDE SEQUENCE</scope>
    <source>
        <strain evidence="1">Expedition CK06-06</strain>
    </source>
</reference>
<name>X1HCJ1_9ZZZZ</name>
<dbReference type="AlphaFoldDB" id="X1HCJ1"/>
<organism evidence="1">
    <name type="scientific">marine sediment metagenome</name>
    <dbReference type="NCBI Taxonomy" id="412755"/>
    <lineage>
        <taxon>unclassified sequences</taxon>
        <taxon>metagenomes</taxon>
        <taxon>ecological metagenomes</taxon>
    </lineage>
</organism>
<accession>X1HCJ1</accession>
<protein>
    <submittedName>
        <fullName evidence="1">Uncharacterized protein</fullName>
    </submittedName>
</protein>